<dbReference type="EMBL" id="SHOA02000203">
    <property type="protein sequence ID" value="TDH66054.1"/>
    <property type="molecule type" value="Genomic_DNA"/>
</dbReference>
<dbReference type="GeneID" id="94345288"/>
<protein>
    <recommendedName>
        <fullName evidence="4">Secreted protein</fullName>
    </recommendedName>
</protein>
<reference evidence="2 3" key="1">
    <citation type="journal article" date="2021" name="Genome Biol.">
        <title>AFLAP: assembly-free linkage analysis pipeline using k-mers from genome sequencing data.</title>
        <authorList>
            <person name="Fletcher K."/>
            <person name="Zhang L."/>
            <person name="Gil J."/>
            <person name="Han R."/>
            <person name="Cavanaugh K."/>
            <person name="Michelmore R."/>
        </authorList>
    </citation>
    <scope>NUCLEOTIDE SEQUENCE [LARGE SCALE GENOMIC DNA]</scope>
    <source>
        <strain evidence="2 3">SF5</strain>
    </source>
</reference>
<gene>
    <name evidence="2" type="ORF">CCR75_001514</name>
</gene>
<feature type="compositionally biased region" description="Polar residues" evidence="1">
    <location>
        <begin position="212"/>
        <end position="222"/>
    </location>
</feature>
<comment type="caution">
    <text evidence="2">The sequence shown here is derived from an EMBL/GenBank/DDBJ whole genome shotgun (WGS) entry which is preliminary data.</text>
</comment>
<feature type="region of interest" description="Disordered" evidence="1">
    <location>
        <begin position="198"/>
        <end position="257"/>
    </location>
</feature>
<evidence type="ECO:0008006" key="4">
    <source>
        <dbReference type="Google" id="ProtNLM"/>
    </source>
</evidence>
<proteinExistence type="predicted"/>
<evidence type="ECO:0000313" key="2">
    <source>
        <dbReference type="EMBL" id="TDH66054.1"/>
    </source>
</evidence>
<dbReference type="OrthoDB" id="163817at2759"/>
<sequence length="257" mass="27778">MKINTFVATGAAILTSMRPVFGHNYLSHPAAYWTQGYASNGYGSTIDGTIFGEVDGSKYGYGPEGTVNLIKEKLATEGGGSLPAFITKNQKLYSSQTDPYCGLTSYKESQRSKLPATALEVTSFPHAGPCAFYCDDTLVVYEDNCQEKYPGIPALIPYDKAKCVNANRLTYYWIAVHDAQWQVYVDCVWLEGGSGIGSPPSATRGGSAGVKTLNNTSSSYVNKSPRASLPPMSEVGNESWAEPTTSSPESKKCNRRQ</sequence>
<accession>A0A976FGF2</accession>
<name>A0A976FGF2_BRELC</name>
<keyword evidence="3" id="KW-1185">Reference proteome</keyword>
<evidence type="ECO:0000313" key="3">
    <source>
        <dbReference type="Proteomes" id="UP000294530"/>
    </source>
</evidence>
<dbReference type="Proteomes" id="UP000294530">
    <property type="component" value="Unassembled WGS sequence"/>
</dbReference>
<dbReference type="AlphaFoldDB" id="A0A976FGF2"/>
<dbReference type="KEGG" id="blac:94345288"/>
<organism evidence="2 3">
    <name type="scientific">Bremia lactucae</name>
    <name type="common">Lettuce downy mildew</name>
    <dbReference type="NCBI Taxonomy" id="4779"/>
    <lineage>
        <taxon>Eukaryota</taxon>
        <taxon>Sar</taxon>
        <taxon>Stramenopiles</taxon>
        <taxon>Oomycota</taxon>
        <taxon>Peronosporomycetes</taxon>
        <taxon>Peronosporales</taxon>
        <taxon>Peronosporaceae</taxon>
        <taxon>Bremia</taxon>
    </lineage>
</organism>
<dbReference type="RefSeq" id="XP_067815553.1">
    <property type="nucleotide sequence ID" value="XM_067959617.1"/>
</dbReference>
<evidence type="ECO:0000256" key="1">
    <source>
        <dbReference type="SAM" id="MobiDB-lite"/>
    </source>
</evidence>